<dbReference type="Gene3D" id="1.10.10.10">
    <property type="entry name" value="Winged helix-like DNA-binding domain superfamily/Winged helix DNA-binding domain"/>
    <property type="match status" value="1"/>
</dbReference>
<keyword evidence="2" id="KW-0238">DNA-binding</keyword>
<name>A0A645FVG9_9ZZZZ</name>
<sequence>MLSEDGKDLTLFRLNPGEICILSASCVLKLIRFEVLIEAETECRILVANANFFSDLATRNVWVENFSYKVAAERFSDVMEAIQRIFFLSVDKRLANFLLEEIERNNTNVVPVTHEQIARYIGSAREVVSRTLKSFYVLGAVELSRGGIKIVDKKLLQSMSK</sequence>
<dbReference type="InterPro" id="IPR012318">
    <property type="entry name" value="HTH_CRP"/>
</dbReference>
<evidence type="ECO:0000256" key="3">
    <source>
        <dbReference type="ARBA" id="ARBA00023163"/>
    </source>
</evidence>
<comment type="caution">
    <text evidence="5">The sequence shown here is derived from an EMBL/GenBank/DDBJ whole genome shotgun (WGS) entry which is preliminary data.</text>
</comment>
<dbReference type="InterPro" id="IPR018490">
    <property type="entry name" value="cNMP-bd_dom_sf"/>
</dbReference>
<accession>A0A645FVG9</accession>
<protein>
    <recommendedName>
        <fullName evidence="4">HTH crp-type domain-containing protein</fullName>
    </recommendedName>
</protein>
<proteinExistence type="predicted"/>
<dbReference type="InterPro" id="IPR036388">
    <property type="entry name" value="WH-like_DNA-bd_sf"/>
</dbReference>
<dbReference type="EMBL" id="VSSQ01065006">
    <property type="protein sequence ID" value="MPN17806.1"/>
    <property type="molecule type" value="Genomic_DNA"/>
</dbReference>
<dbReference type="InterPro" id="IPR014710">
    <property type="entry name" value="RmlC-like_jellyroll"/>
</dbReference>
<evidence type="ECO:0000259" key="4">
    <source>
        <dbReference type="PROSITE" id="PS51063"/>
    </source>
</evidence>
<dbReference type="SUPFAM" id="SSF46785">
    <property type="entry name" value="Winged helix' DNA-binding domain"/>
    <property type="match status" value="1"/>
</dbReference>
<evidence type="ECO:0000256" key="2">
    <source>
        <dbReference type="ARBA" id="ARBA00023125"/>
    </source>
</evidence>
<dbReference type="Pfam" id="PF13545">
    <property type="entry name" value="HTH_Crp_2"/>
    <property type="match status" value="1"/>
</dbReference>
<evidence type="ECO:0000256" key="1">
    <source>
        <dbReference type="ARBA" id="ARBA00023015"/>
    </source>
</evidence>
<dbReference type="PROSITE" id="PS51063">
    <property type="entry name" value="HTH_CRP_2"/>
    <property type="match status" value="1"/>
</dbReference>
<keyword evidence="1" id="KW-0805">Transcription regulation</keyword>
<dbReference type="GO" id="GO:0003677">
    <property type="term" value="F:DNA binding"/>
    <property type="evidence" value="ECO:0007669"/>
    <property type="project" value="UniProtKB-KW"/>
</dbReference>
<feature type="domain" description="HTH crp-type" evidence="4">
    <location>
        <begin position="88"/>
        <end position="154"/>
    </location>
</feature>
<dbReference type="SMART" id="SM00419">
    <property type="entry name" value="HTH_CRP"/>
    <property type="match status" value="1"/>
</dbReference>
<reference evidence="5" key="1">
    <citation type="submission" date="2019-08" db="EMBL/GenBank/DDBJ databases">
        <authorList>
            <person name="Kucharzyk K."/>
            <person name="Murdoch R.W."/>
            <person name="Higgins S."/>
            <person name="Loffler F."/>
        </authorList>
    </citation>
    <scope>NUCLEOTIDE SEQUENCE</scope>
</reference>
<dbReference type="AlphaFoldDB" id="A0A645FVG9"/>
<keyword evidence="3" id="KW-0804">Transcription</keyword>
<dbReference type="InterPro" id="IPR036390">
    <property type="entry name" value="WH_DNA-bd_sf"/>
</dbReference>
<dbReference type="SUPFAM" id="SSF51206">
    <property type="entry name" value="cAMP-binding domain-like"/>
    <property type="match status" value="1"/>
</dbReference>
<organism evidence="5">
    <name type="scientific">bioreactor metagenome</name>
    <dbReference type="NCBI Taxonomy" id="1076179"/>
    <lineage>
        <taxon>unclassified sequences</taxon>
        <taxon>metagenomes</taxon>
        <taxon>ecological metagenomes</taxon>
    </lineage>
</organism>
<gene>
    <name evidence="5" type="ORF">SDC9_165161</name>
</gene>
<evidence type="ECO:0000313" key="5">
    <source>
        <dbReference type="EMBL" id="MPN17806.1"/>
    </source>
</evidence>
<dbReference type="Gene3D" id="2.60.120.10">
    <property type="entry name" value="Jelly Rolls"/>
    <property type="match status" value="1"/>
</dbReference>
<dbReference type="GO" id="GO:0006355">
    <property type="term" value="P:regulation of DNA-templated transcription"/>
    <property type="evidence" value="ECO:0007669"/>
    <property type="project" value="InterPro"/>
</dbReference>